<name>A0A1L3JBQ9_9SPHN</name>
<proteinExistence type="predicted"/>
<feature type="transmembrane region" description="Helical" evidence="5">
    <location>
        <begin position="463"/>
        <end position="480"/>
    </location>
</feature>
<dbReference type="Proteomes" id="UP000242561">
    <property type="component" value="Chromosome"/>
</dbReference>
<dbReference type="PANTHER" id="PTHR37422:SF23">
    <property type="entry name" value="TEICHURONIC ACID BIOSYNTHESIS PROTEIN TUAE"/>
    <property type="match status" value="1"/>
</dbReference>
<feature type="domain" description="O-antigen ligase-related" evidence="6">
    <location>
        <begin position="252"/>
        <end position="414"/>
    </location>
</feature>
<feature type="transmembrane region" description="Helical" evidence="5">
    <location>
        <begin position="400"/>
        <end position="420"/>
    </location>
</feature>
<gene>
    <name evidence="7" type="ORF">LPB140_06490</name>
</gene>
<feature type="transmembrane region" description="Helical" evidence="5">
    <location>
        <begin position="83"/>
        <end position="105"/>
    </location>
</feature>
<evidence type="ECO:0000313" key="7">
    <source>
        <dbReference type="EMBL" id="APG62493.1"/>
    </source>
</evidence>
<dbReference type="InterPro" id="IPR007016">
    <property type="entry name" value="O-antigen_ligase-rel_domated"/>
</dbReference>
<dbReference type="InterPro" id="IPR051533">
    <property type="entry name" value="WaaL-like"/>
</dbReference>
<dbReference type="KEGG" id="sphl:LPB140_06490"/>
<keyword evidence="3 5" id="KW-1133">Transmembrane helix</keyword>
<dbReference type="OrthoDB" id="7628239at2"/>
<organism evidence="7 8">
    <name type="scientific">Sphingorhabdus lutea</name>
    <dbReference type="NCBI Taxonomy" id="1913578"/>
    <lineage>
        <taxon>Bacteria</taxon>
        <taxon>Pseudomonadati</taxon>
        <taxon>Pseudomonadota</taxon>
        <taxon>Alphaproteobacteria</taxon>
        <taxon>Sphingomonadales</taxon>
        <taxon>Sphingomonadaceae</taxon>
        <taxon>Sphingorhabdus</taxon>
    </lineage>
</organism>
<evidence type="ECO:0000259" key="6">
    <source>
        <dbReference type="Pfam" id="PF04932"/>
    </source>
</evidence>
<feature type="transmembrane region" description="Helical" evidence="5">
    <location>
        <begin position="265"/>
        <end position="285"/>
    </location>
</feature>
<dbReference type="PANTHER" id="PTHR37422">
    <property type="entry name" value="TEICHURONIC ACID BIOSYNTHESIS PROTEIN TUAE"/>
    <property type="match status" value="1"/>
</dbReference>
<dbReference type="EMBL" id="CP018154">
    <property type="protein sequence ID" value="APG62493.1"/>
    <property type="molecule type" value="Genomic_DNA"/>
</dbReference>
<protein>
    <recommendedName>
        <fullName evidence="6">O-antigen ligase-related domain-containing protein</fullName>
    </recommendedName>
</protein>
<feature type="transmembrane region" description="Helical" evidence="5">
    <location>
        <begin position="312"/>
        <end position="332"/>
    </location>
</feature>
<feature type="transmembrane region" description="Helical" evidence="5">
    <location>
        <begin position="440"/>
        <end position="457"/>
    </location>
</feature>
<keyword evidence="8" id="KW-1185">Reference proteome</keyword>
<evidence type="ECO:0000313" key="8">
    <source>
        <dbReference type="Proteomes" id="UP000242561"/>
    </source>
</evidence>
<accession>A0A1L3JBQ9</accession>
<feature type="transmembrane region" description="Helical" evidence="5">
    <location>
        <begin position="165"/>
        <end position="184"/>
    </location>
</feature>
<reference evidence="7 8" key="1">
    <citation type="submission" date="2016-11" db="EMBL/GenBank/DDBJ databases">
        <title>Sphingorhabdus sp. LPB0140, isolated from marine environment.</title>
        <authorList>
            <person name="Kim E."/>
            <person name="Yi H."/>
        </authorList>
    </citation>
    <scope>NUCLEOTIDE SEQUENCE [LARGE SCALE GENOMIC DNA]</scope>
    <source>
        <strain evidence="7 8">LPB0140</strain>
    </source>
</reference>
<keyword evidence="4 5" id="KW-0472">Membrane</keyword>
<sequence length="488" mass="53747">MKVMSMNQSTQILGERANGAAMPQNKMSKILFYLFFACLFLGGGTARDDALSLIILRPLAIAVIGYCLLVIDKNQINRIKIPLMTVLGLGLIMVIQLIPLPPAIWSMLPNRELLVTFDKLAGLEPIWRPISLSPSKTMNSLMALSVGLAGLLLYAIQPAPRNPKIMVVFIIAGFASTLLAFIQLSGPMDSIAYSYRITNNGSLVGFFANRNHHATMLCAIIPMIAYLGLKYDDKSNLDYKSALIAGALIMFLFPFILQIGSRSGIFQAVLSVVFALIIAAIFILNGGTKKQSHIKQDKWTNAQAVKKKRMQLAAIGLFFLVILSIAALSFYLSRAEAIDRLFKEDAIEDMRSLVLPITTKMASDFWLFGAGFGSFEHVYRIYEPHNLLRITYLNQAHNDWVQFAIEGGIFPILIIGALFIKGMAQFKSLWTARHDDIKNVLAAMAAAGSIILCIFASVGDYPVRTPIITVFIIISLAIYFKPVGNKAG</sequence>
<feature type="transmembrane region" description="Helical" evidence="5">
    <location>
        <begin position="212"/>
        <end position="229"/>
    </location>
</feature>
<dbReference type="AlphaFoldDB" id="A0A1L3JBQ9"/>
<feature type="transmembrane region" description="Helical" evidence="5">
    <location>
        <begin position="241"/>
        <end position="259"/>
    </location>
</feature>
<evidence type="ECO:0000256" key="4">
    <source>
        <dbReference type="ARBA" id="ARBA00023136"/>
    </source>
</evidence>
<evidence type="ECO:0000256" key="1">
    <source>
        <dbReference type="ARBA" id="ARBA00004141"/>
    </source>
</evidence>
<feature type="transmembrane region" description="Helical" evidence="5">
    <location>
        <begin position="56"/>
        <end position="71"/>
    </location>
</feature>
<dbReference type="Pfam" id="PF04932">
    <property type="entry name" value="Wzy_C"/>
    <property type="match status" value="1"/>
</dbReference>
<evidence type="ECO:0000256" key="5">
    <source>
        <dbReference type="SAM" id="Phobius"/>
    </source>
</evidence>
<dbReference type="STRING" id="1913578.LPB140_06490"/>
<keyword evidence="2 5" id="KW-0812">Transmembrane</keyword>
<dbReference type="GO" id="GO:0016020">
    <property type="term" value="C:membrane"/>
    <property type="evidence" value="ECO:0007669"/>
    <property type="project" value="UniProtKB-SubCell"/>
</dbReference>
<evidence type="ECO:0000256" key="2">
    <source>
        <dbReference type="ARBA" id="ARBA00022692"/>
    </source>
</evidence>
<evidence type="ECO:0000256" key="3">
    <source>
        <dbReference type="ARBA" id="ARBA00022989"/>
    </source>
</evidence>
<feature type="transmembrane region" description="Helical" evidence="5">
    <location>
        <begin position="137"/>
        <end position="156"/>
    </location>
</feature>
<comment type="subcellular location">
    <subcellularLocation>
        <location evidence="1">Membrane</location>
        <topology evidence="1">Multi-pass membrane protein</topology>
    </subcellularLocation>
</comment>